<keyword evidence="4" id="KW-1185">Reference proteome</keyword>
<gene>
    <name evidence="3" type="ORF">BPAY_622</name>
</gene>
<dbReference type="Gene3D" id="3.40.50.1820">
    <property type="entry name" value="alpha/beta hydrolase"/>
    <property type="match status" value="1"/>
</dbReference>
<evidence type="ECO:0000259" key="2">
    <source>
        <dbReference type="Pfam" id="PF00561"/>
    </source>
</evidence>
<dbReference type="Proteomes" id="UP000217805">
    <property type="component" value="Chromosome"/>
</dbReference>
<evidence type="ECO:0000313" key="3">
    <source>
        <dbReference type="EMBL" id="BAR92335.1"/>
    </source>
</evidence>
<dbReference type="PANTHER" id="PTHR46118:SF4">
    <property type="entry name" value="PROTEIN ABHD11"/>
    <property type="match status" value="1"/>
</dbReference>
<dbReference type="EMBL" id="AP014609">
    <property type="protein sequence ID" value="BAR92335.1"/>
    <property type="molecule type" value="Genomic_DNA"/>
</dbReference>
<dbReference type="GO" id="GO:0016787">
    <property type="term" value="F:hydrolase activity"/>
    <property type="evidence" value="ECO:0007669"/>
    <property type="project" value="UniProtKB-KW"/>
</dbReference>
<evidence type="ECO:0000313" key="4">
    <source>
        <dbReference type="Proteomes" id="UP000217805"/>
    </source>
</evidence>
<evidence type="ECO:0000256" key="1">
    <source>
        <dbReference type="ARBA" id="ARBA00022801"/>
    </source>
</evidence>
<protein>
    <submittedName>
        <fullName evidence="3">Alpha/beta fold family hydrolase</fullName>
    </submittedName>
</protein>
<reference evidence="3 4" key="1">
    <citation type="journal article" date="2015" name="Microbes Environ.">
        <title>An Efficient Strategy Developed for Next-Generation Sequencing of Endosymbiont Genomes Performed Using Crude DNA Isolated from Host Tissues: A Case Study of Blattabacterium cuenoti Inhabiting the Fat Bodies of Cockroaches.</title>
        <authorList>
            <person name="Kinjo Y."/>
            <person name="Saitoh S."/>
            <person name="Tokuda G."/>
        </authorList>
    </citation>
    <scope>NUCLEOTIDE SEQUENCE [LARGE SCALE GENOMIC DNA]</scope>
    <source>
        <strain evidence="3 4">BPAY</strain>
    </source>
</reference>
<dbReference type="RefSeq" id="WP_096378532.1">
    <property type="nucleotide sequence ID" value="NZ_AP014609.1"/>
</dbReference>
<accession>A0ABM7EZ94</accession>
<feature type="domain" description="AB hydrolase-1" evidence="2">
    <location>
        <begin position="13"/>
        <end position="109"/>
    </location>
</feature>
<dbReference type="PANTHER" id="PTHR46118">
    <property type="entry name" value="PROTEIN ABHD11"/>
    <property type="match status" value="1"/>
</dbReference>
<proteinExistence type="predicted"/>
<dbReference type="SUPFAM" id="SSF53474">
    <property type="entry name" value="alpha/beta-Hydrolases"/>
    <property type="match status" value="1"/>
</dbReference>
<dbReference type="Pfam" id="PF00561">
    <property type="entry name" value="Abhydrolase_1"/>
    <property type="match status" value="1"/>
</dbReference>
<name>A0ABM7EZ94_9FLAO</name>
<organism evidence="3 4">
    <name type="scientific">Blattabacterium cuenoti BPAY</name>
    <dbReference type="NCBI Taxonomy" id="1457031"/>
    <lineage>
        <taxon>Bacteria</taxon>
        <taxon>Pseudomonadati</taxon>
        <taxon>Bacteroidota</taxon>
        <taxon>Flavobacteriia</taxon>
        <taxon>Flavobacteriales</taxon>
        <taxon>Blattabacteriaceae</taxon>
        <taxon>Blattabacterium</taxon>
    </lineage>
</organism>
<dbReference type="InterPro" id="IPR029058">
    <property type="entry name" value="AB_hydrolase_fold"/>
</dbReference>
<keyword evidence="1 3" id="KW-0378">Hydrolase</keyword>
<sequence length="256" mass="30200">MILHSRIYGSGSPILVFHGLFGNGDNWISFAKKFENNYQIHLLDMRNHGKSFISEKMNYDIISKDILEYVYYYGLNHPILLGHSMGGRAVMKFSIKYSTIPKKIIIVDISPKAYIDSNQKKLIHILKKVDFNIIHTRKDLDLFLKKWISDLKIRSFFSKCTQKQKNGKLCFHFSLLNIEKNYDSLICQEIKNGLYYGSALFLRGEYSNYILDKDHNNIRKLFPKSKIWTVRKSNHWIHIDNSIDFYEKINVFLNET</sequence>
<dbReference type="InterPro" id="IPR000073">
    <property type="entry name" value="AB_hydrolase_1"/>
</dbReference>